<evidence type="ECO:0000256" key="6">
    <source>
        <dbReference type="ARBA" id="ARBA00022989"/>
    </source>
</evidence>
<keyword evidence="4 10" id="KW-0812">Transmembrane</keyword>
<keyword evidence="3 10" id="KW-0716">Sensory transduction</keyword>
<evidence type="ECO:0000256" key="4">
    <source>
        <dbReference type="ARBA" id="ARBA00022692"/>
    </source>
</evidence>
<comment type="similarity">
    <text evidence="10">Belongs to the insect chemoreceptor superfamily. Heteromeric odorant receptor channel (TC 1.A.69) family.</text>
</comment>
<comment type="caution">
    <text evidence="11">The sequence shown here is derived from an EMBL/GenBank/DDBJ whole genome shotgun (WGS) entry which is preliminary data.</text>
</comment>
<dbReference type="InterPro" id="IPR004117">
    <property type="entry name" value="7tm6_olfct_rcpt"/>
</dbReference>
<keyword evidence="6 10" id="KW-1133">Transmembrane helix</keyword>
<keyword evidence="2" id="KW-1003">Cell membrane</keyword>
<evidence type="ECO:0000256" key="8">
    <source>
        <dbReference type="ARBA" id="ARBA00023170"/>
    </source>
</evidence>
<sequence length="405" mass="46483">MATQENEIVLFDETIKKVQAYLKIIGFQVDDRYRNRTFWERLRLSSMINISWVFIAVLGQLTWFKQNASSRNSFVQHTNTAPCVILCILSNIQSFYFIKYGRQVYHLIEAIKTLQSMLAGDATDESDVKFLKSQLNFLNIAVNGLVAIVLAGIFSFGISPLITIGKDYYNTGEVNLILPFLLAFPFDTNDVKFWLIAYLFEMWAALVATFSVLTPGFVRYACSTFIIFQFRVLHNDMEKIIPVDNNLGIQLKNEDIKGKFSNIIDRHGKLLACVDLMEFIYSESTLFNVVTSTLLICLTGFNVTIMQDLTLVVPFLQFLMMSLTQIYFLCYYGDMIMAYSMKVADAAYNSQWYRAETSIARDLMIISARAWKPSKMTALGFSDVNFKMFMRVNIYSSFIFLITSI</sequence>
<feature type="transmembrane region" description="Helical" evidence="10">
    <location>
        <begin position="137"/>
        <end position="162"/>
    </location>
</feature>
<dbReference type="Pfam" id="PF02949">
    <property type="entry name" value="7tm_6"/>
    <property type="match status" value="1"/>
</dbReference>
<dbReference type="GO" id="GO:0004984">
    <property type="term" value="F:olfactory receptor activity"/>
    <property type="evidence" value="ECO:0007669"/>
    <property type="project" value="InterPro"/>
</dbReference>
<feature type="transmembrane region" description="Helical" evidence="10">
    <location>
        <begin position="286"/>
        <end position="305"/>
    </location>
</feature>
<feature type="transmembrane region" description="Helical" evidence="10">
    <location>
        <begin position="311"/>
        <end position="332"/>
    </location>
</feature>
<protein>
    <recommendedName>
        <fullName evidence="10">Odorant receptor</fullName>
    </recommendedName>
</protein>
<keyword evidence="8 10" id="KW-0675">Receptor</keyword>
<evidence type="ECO:0000256" key="10">
    <source>
        <dbReference type="RuleBase" id="RU351113"/>
    </source>
</evidence>
<keyword evidence="9 10" id="KW-0807">Transducer</keyword>
<evidence type="ECO:0000256" key="9">
    <source>
        <dbReference type="ARBA" id="ARBA00023224"/>
    </source>
</evidence>
<evidence type="ECO:0000256" key="1">
    <source>
        <dbReference type="ARBA" id="ARBA00004651"/>
    </source>
</evidence>
<evidence type="ECO:0000256" key="3">
    <source>
        <dbReference type="ARBA" id="ARBA00022606"/>
    </source>
</evidence>
<keyword evidence="12" id="KW-1185">Reference proteome</keyword>
<organism evidence="11 12">
    <name type="scientific">Euphydryas editha</name>
    <name type="common">Edith's checkerspot</name>
    <dbReference type="NCBI Taxonomy" id="104508"/>
    <lineage>
        <taxon>Eukaryota</taxon>
        <taxon>Metazoa</taxon>
        <taxon>Ecdysozoa</taxon>
        <taxon>Arthropoda</taxon>
        <taxon>Hexapoda</taxon>
        <taxon>Insecta</taxon>
        <taxon>Pterygota</taxon>
        <taxon>Neoptera</taxon>
        <taxon>Endopterygota</taxon>
        <taxon>Lepidoptera</taxon>
        <taxon>Glossata</taxon>
        <taxon>Ditrysia</taxon>
        <taxon>Papilionoidea</taxon>
        <taxon>Nymphalidae</taxon>
        <taxon>Nymphalinae</taxon>
        <taxon>Euphydryas</taxon>
    </lineage>
</organism>
<dbReference type="GO" id="GO:0007165">
    <property type="term" value="P:signal transduction"/>
    <property type="evidence" value="ECO:0007669"/>
    <property type="project" value="UniProtKB-KW"/>
</dbReference>
<dbReference type="GO" id="GO:0005886">
    <property type="term" value="C:plasma membrane"/>
    <property type="evidence" value="ECO:0007669"/>
    <property type="project" value="UniProtKB-SubCell"/>
</dbReference>
<evidence type="ECO:0000256" key="2">
    <source>
        <dbReference type="ARBA" id="ARBA00022475"/>
    </source>
</evidence>
<keyword evidence="5 10" id="KW-0552">Olfaction</keyword>
<name>A0AAU9U2F6_EUPED</name>
<dbReference type="GO" id="GO:0005549">
    <property type="term" value="F:odorant binding"/>
    <property type="evidence" value="ECO:0007669"/>
    <property type="project" value="InterPro"/>
</dbReference>
<feature type="transmembrane region" description="Helical" evidence="10">
    <location>
        <begin position="193"/>
        <end position="211"/>
    </location>
</feature>
<dbReference type="AlphaFoldDB" id="A0AAU9U2F6"/>
<keyword evidence="7 10" id="KW-0472">Membrane</keyword>
<proteinExistence type="inferred from homology"/>
<dbReference type="EMBL" id="CAKOGL010000011">
    <property type="protein sequence ID" value="CAH2092121.1"/>
    <property type="molecule type" value="Genomic_DNA"/>
</dbReference>
<gene>
    <name evidence="11" type="ORF">EEDITHA_LOCUS7909</name>
</gene>
<feature type="transmembrane region" description="Helical" evidence="10">
    <location>
        <begin position="79"/>
        <end position="98"/>
    </location>
</feature>
<dbReference type="PANTHER" id="PTHR21137:SF35">
    <property type="entry name" value="ODORANT RECEPTOR 19A-RELATED"/>
    <property type="match status" value="1"/>
</dbReference>
<evidence type="ECO:0000256" key="7">
    <source>
        <dbReference type="ARBA" id="ARBA00023136"/>
    </source>
</evidence>
<comment type="caution">
    <text evidence="10">Lacks conserved residue(s) required for the propagation of feature annotation.</text>
</comment>
<feature type="transmembrane region" description="Helical" evidence="10">
    <location>
        <begin position="42"/>
        <end position="64"/>
    </location>
</feature>
<accession>A0AAU9U2F6</accession>
<dbReference type="PANTHER" id="PTHR21137">
    <property type="entry name" value="ODORANT RECEPTOR"/>
    <property type="match status" value="1"/>
</dbReference>
<dbReference type="Proteomes" id="UP001153954">
    <property type="component" value="Unassembled WGS sequence"/>
</dbReference>
<comment type="subcellular location">
    <subcellularLocation>
        <location evidence="1 10">Cell membrane</location>
        <topology evidence="1 10">Multi-pass membrane protein</topology>
    </subcellularLocation>
</comment>
<reference evidence="11" key="1">
    <citation type="submission" date="2022-03" db="EMBL/GenBank/DDBJ databases">
        <authorList>
            <person name="Tunstrom K."/>
        </authorList>
    </citation>
    <scope>NUCLEOTIDE SEQUENCE</scope>
</reference>
<evidence type="ECO:0000313" key="12">
    <source>
        <dbReference type="Proteomes" id="UP001153954"/>
    </source>
</evidence>
<evidence type="ECO:0000256" key="5">
    <source>
        <dbReference type="ARBA" id="ARBA00022725"/>
    </source>
</evidence>
<evidence type="ECO:0000313" key="11">
    <source>
        <dbReference type="EMBL" id="CAH2092121.1"/>
    </source>
</evidence>